<sequence>MFLHVSIFISFVELEHMFSSFVSVQAEALVKAKQDIGDTMGELGLTFVKLAKFEMENATYHSQRPRAAEIKHFATAALRTSRFYRESNAQTVKHLVVYYGACLYIDTDTVDTLHEYLGLMLAVHSAFSDRSTALLTVQTLTSDLSSLRAREEKLEASSMRFGGDKSKIHRIEELKETIRNTEDAKICAIKDYECIKVMTVVANVSSQIIMAMQENNKNELERLDRERHEDFLVMLKGFISNQVHSLLIYTLHNGEIVAVAKAKQRRQGRDTLREKKARVYLSLGYISLSSMGTHEVMIFQVIYAEKIANVWANVAEETKGYRSQSK</sequence>
<accession>A0A426YFM9</accession>
<dbReference type="EMBL" id="AMZH03012696">
    <property type="protein sequence ID" value="RRT50562.1"/>
    <property type="molecule type" value="Genomic_DNA"/>
</dbReference>
<keyword evidence="1" id="KW-0175">Coiled coil</keyword>
<evidence type="ECO:0000313" key="3">
    <source>
        <dbReference type="Proteomes" id="UP000287651"/>
    </source>
</evidence>
<organism evidence="2 3">
    <name type="scientific">Ensete ventricosum</name>
    <name type="common">Abyssinian banana</name>
    <name type="synonym">Musa ensete</name>
    <dbReference type="NCBI Taxonomy" id="4639"/>
    <lineage>
        <taxon>Eukaryota</taxon>
        <taxon>Viridiplantae</taxon>
        <taxon>Streptophyta</taxon>
        <taxon>Embryophyta</taxon>
        <taxon>Tracheophyta</taxon>
        <taxon>Spermatophyta</taxon>
        <taxon>Magnoliopsida</taxon>
        <taxon>Liliopsida</taxon>
        <taxon>Zingiberales</taxon>
        <taxon>Musaceae</taxon>
        <taxon>Ensete</taxon>
    </lineage>
</organism>
<evidence type="ECO:0008006" key="4">
    <source>
        <dbReference type="Google" id="ProtNLM"/>
    </source>
</evidence>
<dbReference type="InterPro" id="IPR044279">
    <property type="entry name" value="SNX2A/B"/>
</dbReference>
<protein>
    <recommendedName>
        <fullName evidence="4">Sorting nexin/Vps5-like C-terminal domain-containing protein</fullName>
    </recommendedName>
</protein>
<comment type="caution">
    <text evidence="2">The sequence shown here is derived from an EMBL/GenBank/DDBJ whole genome shotgun (WGS) entry which is preliminary data.</text>
</comment>
<dbReference type="PANTHER" id="PTHR46757:SF2">
    <property type="entry name" value="OS05G0346100 PROTEIN"/>
    <property type="match status" value="1"/>
</dbReference>
<proteinExistence type="predicted"/>
<reference evidence="2 3" key="1">
    <citation type="journal article" date="2014" name="Agronomy (Basel)">
        <title>A Draft Genome Sequence for Ensete ventricosum, the Drought-Tolerant Tree Against Hunger.</title>
        <authorList>
            <person name="Harrison J."/>
            <person name="Moore K.A."/>
            <person name="Paszkiewicz K."/>
            <person name="Jones T."/>
            <person name="Grant M."/>
            <person name="Ambacheew D."/>
            <person name="Muzemil S."/>
            <person name="Studholme D.J."/>
        </authorList>
    </citation>
    <scope>NUCLEOTIDE SEQUENCE [LARGE SCALE GENOMIC DNA]</scope>
</reference>
<evidence type="ECO:0000256" key="1">
    <source>
        <dbReference type="SAM" id="Coils"/>
    </source>
</evidence>
<evidence type="ECO:0000313" key="2">
    <source>
        <dbReference type="EMBL" id="RRT50562.1"/>
    </source>
</evidence>
<dbReference type="PANTHER" id="PTHR46757">
    <property type="entry name" value="SORTING NEXIN-RELATED"/>
    <property type="match status" value="1"/>
</dbReference>
<dbReference type="Proteomes" id="UP000287651">
    <property type="component" value="Unassembled WGS sequence"/>
</dbReference>
<dbReference type="Gene3D" id="1.20.1270.60">
    <property type="entry name" value="Arfaptin homology (AH) domain/BAR domain"/>
    <property type="match status" value="1"/>
</dbReference>
<name>A0A426YFM9_ENSVE</name>
<dbReference type="InterPro" id="IPR027267">
    <property type="entry name" value="AH/BAR_dom_sf"/>
</dbReference>
<feature type="coiled-coil region" evidence="1">
    <location>
        <begin position="137"/>
        <end position="229"/>
    </location>
</feature>
<gene>
    <name evidence="2" type="ORF">B296_00041511</name>
</gene>
<dbReference type="AlphaFoldDB" id="A0A426YFM9"/>
<dbReference type="CDD" id="cd07596">
    <property type="entry name" value="BAR_SNX"/>
    <property type="match status" value="1"/>
</dbReference>